<feature type="compositionally biased region" description="Basic and acidic residues" evidence="1">
    <location>
        <begin position="54"/>
        <end position="72"/>
    </location>
</feature>
<organism evidence="2 3">
    <name type="scientific">Morus notabilis</name>
    <dbReference type="NCBI Taxonomy" id="981085"/>
    <lineage>
        <taxon>Eukaryota</taxon>
        <taxon>Viridiplantae</taxon>
        <taxon>Streptophyta</taxon>
        <taxon>Embryophyta</taxon>
        <taxon>Tracheophyta</taxon>
        <taxon>Spermatophyta</taxon>
        <taxon>Magnoliopsida</taxon>
        <taxon>eudicotyledons</taxon>
        <taxon>Gunneridae</taxon>
        <taxon>Pentapetalae</taxon>
        <taxon>rosids</taxon>
        <taxon>fabids</taxon>
        <taxon>Rosales</taxon>
        <taxon>Moraceae</taxon>
        <taxon>Moreae</taxon>
        <taxon>Morus</taxon>
    </lineage>
</organism>
<name>W9RWD0_9ROSA</name>
<dbReference type="AlphaFoldDB" id="W9RWD0"/>
<dbReference type="Proteomes" id="UP000030645">
    <property type="component" value="Unassembled WGS sequence"/>
</dbReference>
<protein>
    <submittedName>
        <fullName evidence="2">Uncharacterized protein</fullName>
    </submittedName>
</protein>
<evidence type="ECO:0000313" key="2">
    <source>
        <dbReference type="EMBL" id="EXC14471.1"/>
    </source>
</evidence>
<dbReference type="EMBL" id="KE345762">
    <property type="protein sequence ID" value="EXC14471.1"/>
    <property type="molecule type" value="Genomic_DNA"/>
</dbReference>
<reference evidence="3" key="1">
    <citation type="submission" date="2013-01" db="EMBL/GenBank/DDBJ databases">
        <title>Draft Genome Sequence of a Mulberry Tree, Morus notabilis C.K. Schneid.</title>
        <authorList>
            <person name="He N."/>
            <person name="Zhao S."/>
        </authorList>
    </citation>
    <scope>NUCLEOTIDE SEQUENCE</scope>
</reference>
<keyword evidence="3" id="KW-1185">Reference proteome</keyword>
<gene>
    <name evidence="2" type="ORF">L484_007838</name>
</gene>
<feature type="region of interest" description="Disordered" evidence="1">
    <location>
        <begin position="42"/>
        <end position="72"/>
    </location>
</feature>
<proteinExistence type="predicted"/>
<sequence>MEEKPLHEKFVDNQQDATMANCRQKFEVFVASWKIGLPMGKANKGVADEEDSPLENKDDGLEELWNERAKSL</sequence>
<evidence type="ECO:0000256" key="1">
    <source>
        <dbReference type="SAM" id="MobiDB-lite"/>
    </source>
</evidence>
<accession>W9RWD0</accession>
<evidence type="ECO:0000313" key="3">
    <source>
        <dbReference type="Proteomes" id="UP000030645"/>
    </source>
</evidence>